<gene>
    <name evidence="2" type="ORF">SAMN04488012_10271</name>
</gene>
<evidence type="ECO:0000313" key="3">
    <source>
        <dbReference type="Proteomes" id="UP000184040"/>
    </source>
</evidence>
<feature type="signal peptide" evidence="1">
    <location>
        <begin position="1"/>
        <end position="21"/>
    </location>
</feature>
<proteinExistence type="predicted"/>
<feature type="chain" id="PRO_5012770797" evidence="1">
    <location>
        <begin position="22"/>
        <end position="158"/>
    </location>
</feature>
<dbReference type="RefSeq" id="WP_073126671.1">
    <property type="nucleotide sequence ID" value="NZ_FQZA01000002.1"/>
</dbReference>
<reference evidence="2 3" key="1">
    <citation type="submission" date="2016-11" db="EMBL/GenBank/DDBJ databases">
        <authorList>
            <person name="Jaros S."/>
            <person name="Januszkiewicz K."/>
            <person name="Wedrychowicz H."/>
        </authorList>
    </citation>
    <scope>NUCLEOTIDE SEQUENCE [LARGE SCALE GENOMIC DNA]</scope>
    <source>
        <strain evidence="2 3">DSM 26892</strain>
    </source>
</reference>
<dbReference type="STRING" id="313368.SAMN04488012_10271"/>
<organism evidence="2 3">
    <name type="scientific">Palleronia salina</name>
    <dbReference type="NCBI Taxonomy" id="313368"/>
    <lineage>
        <taxon>Bacteria</taxon>
        <taxon>Pseudomonadati</taxon>
        <taxon>Pseudomonadota</taxon>
        <taxon>Alphaproteobacteria</taxon>
        <taxon>Rhodobacterales</taxon>
        <taxon>Roseobacteraceae</taxon>
        <taxon>Palleronia</taxon>
    </lineage>
</organism>
<dbReference type="AlphaFoldDB" id="A0A1M6CJX7"/>
<dbReference type="EMBL" id="FQZA01000002">
    <property type="protein sequence ID" value="SHI61325.1"/>
    <property type="molecule type" value="Genomic_DNA"/>
</dbReference>
<evidence type="ECO:0000313" key="2">
    <source>
        <dbReference type="EMBL" id="SHI61325.1"/>
    </source>
</evidence>
<accession>A0A1M6CJX7</accession>
<keyword evidence="3" id="KW-1185">Reference proteome</keyword>
<evidence type="ECO:0000256" key="1">
    <source>
        <dbReference type="SAM" id="SignalP"/>
    </source>
</evidence>
<name>A0A1M6CJX7_9RHOB</name>
<keyword evidence="1" id="KW-0732">Signal</keyword>
<protein>
    <submittedName>
        <fullName evidence="2">Uncharacterized protein</fullName>
    </submittedName>
</protein>
<dbReference type="PROSITE" id="PS51257">
    <property type="entry name" value="PROKAR_LIPOPROTEIN"/>
    <property type="match status" value="1"/>
</dbReference>
<sequence>MIRAAIFGALVACLAAAPALALSCRAPDVVRSYLDADASDDFYTVVLGRITAGTPISSDFAPRPGTRIAARLRGRVLGPDGFARPFARSIQVQIGCAGAWCGNLPPQDRDVLVFLRHENGDRVLEVGPCPQWLFQNPDAAQVARVADCHTGGACDTDG</sequence>
<dbReference type="Proteomes" id="UP000184040">
    <property type="component" value="Unassembled WGS sequence"/>
</dbReference>